<dbReference type="Gene3D" id="1.10.8.500">
    <property type="entry name" value="HAMP domain in histidine kinase"/>
    <property type="match status" value="1"/>
</dbReference>
<name>A0A060I8I8_RHIET</name>
<protein>
    <submittedName>
        <fullName evidence="4">Adenylate/guanylate cyclase protein</fullName>
    </submittedName>
</protein>
<dbReference type="GO" id="GO:0004016">
    <property type="term" value="F:adenylate cyclase activity"/>
    <property type="evidence" value="ECO:0007669"/>
    <property type="project" value="UniProtKB-ARBA"/>
</dbReference>
<dbReference type="Proteomes" id="UP000027180">
    <property type="component" value="Chromosome"/>
</dbReference>
<dbReference type="InterPro" id="IPR050697">
    <property type="entry name" value="Adenylyl/Guanylyl_Cyclase_3/4"/>
</dbReference>
<dbReference type="AlphaFoldDB" id="A0A060I8I8"/>
<dbReference type="EMBL" id="CP006986">
    <property type="protein sequence ID" value="AIC28310.1"/>
    <property type="molecule type" value="Genomic_DNA"/>
</dbReference>
<dbReference type="SUPFAM" id="SSF158472">
    <property type="entry name" value="HAMP domain-like"/>
    <property type="match status" value="1"/>
</dbReference>
<dbReference type="PROSITE" id="PS50885">
    <property type="entry name" value="HAMP"/>
    <property type="match status" value="1"/>
</dbReference>
<dbReference type="Gene3D" id="3.30.450.20">
    <property type="entry name" value="PAS domain"/>
    <property type="match status" value="1"/>
</dbReference>
<dbReference type="CDD" id="cd06225">
    <property type="entry name" value="HAMP"/>
    <property type="match status" value="1"/>
</dbReference>
<dbReference type="SMART" id="SM00044">
    <property type="entry name" value="CYCc"/>
    <property type="match status" value="1"/>
</dbReference>
<dbReference type="Pfam" id="PF12860">
    <property type="entry name" value="PAS_7"/>
    <property type="match status" value="1"/>
</dbReference>
<keyword evidence="1" id="KW-0812">Transmembrane</keyword>
<dbReference type="PANTHER" id="PTHR43081:SF18">
    <property type="entry name" value="BLL7624 PROTEIN"/>
    <property type="match status" value="1"/>
</dbReference>
<evidence type="ECO:0000313" key="5">
    <source>
        <dbReference type="Proteomes" id="UP000027180"/>
    </source>
</evidence>
<dbReference type="SUPFAM" id="SSF55785">
    <property type="entry name" value="PYP-like sensor domain (PAS domain)"/>
    <property type="match status" value="1"/>
</dbReference>
<dbReference type="InterPro" id="IPR029787">
    <property type="entry name" value="Nucleotide_cyclase"/>
</dbReference>
<dbReference type="PROSITE" id="PS50125">
    <property type="entry name" value="GUANYLATE_CYCLASE_2"/>
    <property type="match status" value="1"/>
</dbReference>
<dbReference type="CDD" id="cd07302">
    <property type="entry name" value="CHD"/>
    <property type="match status" value="1"/>
</dbReference>
<dbReference type="SMART" id="SM00304">
    <property type="entry name" value="HAMP"/>
    <property type="match status" value="1"/>
</dbReference>
<dbReference type="InterPro" id="IPR038188">
    <property type="entry name" value="TorS_sensor_sf"/>
</dbReference>
<proteinExistence type="predicted"/>
<dbReference type="Pfam" id="PF00211">
    <property type="entry name" value="Guanylate_cyc"/>
    <property type="match status" value="1"/>
</dbReference>
<dbReference type="InterPro" id="IPR003660">
    <property type="entry name" value="HAMP_dom"/>
</dbReference>
<dbReference type="SUPFAM" id="SSF55073">
    <property type="entry name" value="Nucleotide cyclase"/>
    <property type="match status" value="1"/>
</dbReference>
<evidence type="ECO:0000256" key="1">
    <source>
        <dbReference type="SAM" id="Phobius"/>
    </source>
</evidence>
<dbReference type="Gene3D" id="1.20.58.920">
    <property type="match status" value="1"/>
</dbReference>
<dbReference type="GO" id="GO:0006171">
    <property type="term" value="P:cAMP biosynthetic process"/>
    <property type="evidence" value="ECO:0007669"/>
    <property type="project" value="TreeGrafter"/>
</dbReference>
<gene>
    <name evidence="4" type="ORF">IE4771_CH03223</name>
</gene>
<keyword evidence="1" id="KW-1133">Transmembrane helix</keyword>
<dbReference type="InterPro" id="IPR035965">
    <property type="entry name" value="PAS-like_dom_sf"/>
</dbReference>
<dbReference type="PANTHER" id="PTHR43081">
    <property type="entry name" value="ADENYLATE CYCLASE, TERMINAL-DIFFERENTIATION SPECIFIC-RELATED"/>
    <property type="match status" value="1"/>
</dbReference>
<dbReference type="GO" id="GO:0016020">
    <property type="term" value="C:membrane"/>
    <property type="evidence" value="ECO:0007669"/>
    <property type="project" value="InterPro"/>
</dbReference>
<dbReference type="Pfam" id="PF21689">
    <property type="entry name" value="TorS_sensor_domain"/>
    <property type="match status" value="1"/>
</dbReference>
<keyword evidence="1" id="KW-0472">Membrane</keyword>
<sequence>MFERVGIRGRLLLAFFGISTFAVLATAAALYAFLQVGDVVDRITKERVPTALASLQLSRQAERVASTAPSVLAATSTVQHNEVSAAIGVEMGRLEELLAALKGTAFSATAVTEIEDAVIGLRRNLDALDYVVAVRLTMVQRKEALLRRLSDTTNASQRLVAPGIVVMNSKVPQWRAAVADPAAPPDARAAATSDLVKAIAAYIPQQRAQQEISAVNDALVKTANAPTPGDLKLILFPLRRSLAALETVSTEIDEKLRTRFQQRLDELKSLTDGENGIPKVRQDEFAVLAQGEKLLAENSRLSRDLTAAVDRLVAKANDEIAASALEASVVQRYGTGIVLGSALLSLLSSVLVVWLYVDRSLLARLGEVSQSMLAIASGNLHAQMPAGGRDEIGRMAGALRLFRDTAVEVEENSLREVAEARQRLVDAIESISEGFALYDGEDRLVLSNSRYRELLYAGLEEMTPGTTFEQIVRRSAEGGYIKDAEGRVEEWVAERLSRHRNPGETSVQRRRDGRWIMISERRITAGGTVAVYSDITELKQREENLAEKSAALEALSSKLAKYLAPQVYNSIFTGRQDVRIASQRKKLTICFSDIAGFTETTDKMESEDLTQLLNHYLTEMSKIASDHGATIDKYVGDAILMFFGDPETRGVKDDALACVQMALAMQKRMSELGEIWRDIGIETPLRCRIGIHTDYCTVGNFGSEDRMDYTIIGGAVNLASRLEQEASPGTVLISYETFAQVKDTIECEELGHVHVKGIAYPVATYRVVDLKENLVRSCHTVRTELPHLRLEAEPELMSTDERNQAAAALRDTLDRLCHKPGS</sequence>
<dbReference type="HOGENOM" id="CLU_340939_0_0_5"/>
<dbReference type="GO" id="GO:0035556">
    <property type="term" value="P:intracellular signal transduction"/>
    <property type="evidence" value="ECO:0007669"/>
    <property type="project" value="InterPro"/>
</dbReference>
<organism evidence="4 5">
    <name type="scientific">Rhizobium etli bv. mimosae str. IE4771</name>
    <dbReference type="NCBI Taxonomy" id="1432050"/>
    <lineage>
        <taxon>Bacteria</taxon>
        <taxon>Pseudomonadati</taxon>
        <taxon>Pseudomonadota</taxon>
        <taxon>Alphaproteobacteria</taxon>
        <taxon>Hyphomicrobiales</taxon>
        <taxon>Rhizobiaceae</taxon>
        <taxon>Rhizobium/Agrobacterium group</taxon>
        <taxon>Rhizobium</taxon>
    </lineage>
</organism>
<evidence type="ECO:0000259" key="3">
    <source>
        <dbReference type="PROSITE" id="PS50885"/>
    </source>
</evidence>
<dbReference type="InterPro" id="IPR001054">
    <property type="entry name" value="A/G_cyclase"/>
</dbReference>
<accession>A0A060I8I8</accession>
<feature type="transmembrane region" description="Helical" evidence="1">
    <location>
        <begin position="12"/>
        <end position="34"/>
    </location>
</feature>
<dbReference type="RefSeq" id="WP_038690290.1">
    <property type="nucleotide sequence ID" value="NZ_CP006986.1"/>
</dbReference>
<feature type="domain" description="Guanylate cyclase" evidence="2">
    <location>
        <begin position="588"/>
        <end position="723"/>
    </location>
</feature>
<dbReference type="Pfam" id="PF00672">
    <property type="entry name" value="HAMP"/>
    <property type="match status" value="1"/>
</dbReference>
<evidence type="ECO:0000313" key="4">
    <source>
        <dbReference type="EMBL" id="AIC28310.1"/>
    </source>
</evidence>
<dbReference type="OrthoDB" id="9789782at2"/>
<dbReference type="Gene3D" id="3.30.70.1230">
    <property type="entry name" value="Nucleotide cyclase"/>
    <property type="match status" value="1"/>
</dbReference>
<feature type="domain" description="HAMP" evidence="3">
    <location>
        <begin position="359"/>
        <end position="411"/>
    </location>
</feature>
<dbReference type="KEGG" id="rei:IE4771_CH03223"/>
<evidence type="ECO:0000259" key="2">
    <source>
        <dbReference type="PROSITE" id="PS50125"/>
    </source>
</evidence>
<reference evidence="4 5" key="1">
    <citation type="submission" date="2013-12" db="EMBL/GenBank/DDBJ databases">
        <title>Complete genome sequence of Rhizobium etli bv. mimosae IE4771.</title>
        <authorList>
            <person name="Bustos P."/>
            <person name="Santamaria R.I."/>
            <person name="Lozano L."/>
            <person name="Ormeno-Orrillo E."/>
            <person name="Rogel M.A."/>
            <person name="Romero D."/>
            <person name="Cevallos M.A."/>
            <person name="Martinez-Romero E."/>
            <person name="Gonzalez V."/>
        </authorList>
    </citation>
    <scope>NUCLEOTIDE SEQUENCE [LARGE SCALE GENOMIC DNA]</scope>
    <source>
        <strain evidence="4 5">IE4771</strain>
    </source>
</reference>